<proteinExistence type="predicted"/>
<dbReference type="Gene3D" id="1.20.58.340">
    <property type="entry name" value="Magnesium transport protein CorA, transmembrane region"/>
    <property type="match status" value="1"/>
</dbReference>
<feature type="region of interest" description="Disordered" evidence="1">
    <location>
        <begin position="88"/>
        <end position="199"/>
    </location>
</feature>
<dbReference type="AlphaFoldDB" id="A0A395SWR5"/>
<name>A0A395SWR5_FUSSP</name>
<feature type="transmembrane region" description="Helical" evidence="2">
    <location>
        <begin position="487"/>
        <end position="512"/>
    </location>
</feature>
<dbReference type="STRING" id="5514.A0A395SWR5"/>
<protein>
    <submittedName>
        <fullName evidence="3">Uncharacterized protein</fullName>
    </submittedName>
</protein>
<feature type="compositionally biased region" description="Polar residues" evidence="1">
    <location>
        <begin position="112"/>
        <end position="130"/>
    </location>
</feature>
<sequence length="595" mass="67015">MVPAAASSHVGPKVLPIILTVGGATVASRSIVNANKYREPVRAKTFQSTPAQPRSQYFEKFRCGWHPPQTQGSKAEHNESVIVLYKAHGATETAPPTETPTRQVVTEEKSTTTDIQNDTPCPQEQSNAAKTSDEQPDKNERSSSLEQSSQQPGDRAGRDAESEDPDVGSATGSEPSSNEDSSQVEVSFDSQADPNQSEVVEFERLSPKVEGKFLEMIRRKFLFMWGVSTEDVSTIHINSHDLPTLRFSTDNDTTVNLVWDERKRTEADTREVVRAQLSICQAWPRHRFVPGVGQFVLASDGTVLATEIRWERVQQPFQDDLVAYDDGVRYAGYEDTWHRWCFESTAGLPFEASKNPVRGKIVTFEVSMKGWGETLDAIDKLVHVNLSDFDNRDRIEDLMFDKSFKRSKDYFVALQLLRIMNEWIDEVLPSIQEIREHPSLKHFGPNLTGISENLNAVDIYMKERASVLFNATSLRESTKAMALNQAIYVFTVVTVLFTPVSFLATFWALPFLNNPKEGSDIVSEPSAFRNSFIVMPLLTYALVLGIAWHVGSENPNATLSGLLKATWRELRQWPRSIWELRPRLPERRRTTSSNA</sequence>
<feature type="transmembrane region" description="Helical" evidence="2">
    <location>
        <begin position="532"/>
        <end position="551"/>
    </location>
</feature>
<dbReference type="EMBL" id="PXOF01000004">
    <property type="protein sequence ID" value="RGP76502.1"/>
    <property type="molecule type" value="Genomic_DNA"/>
</dbReference>
<organism evidence="3 4">
    <name type="scientific">Fusarium sporotrichioides</name>
    <dbReference type="NCBI Taxonomy" id="5514"/>
    <lineage>
        <taxon>Eukaryota</taxon>
        <taxon>Fungi</taxon>
        <taxon>Dikarya</taxon>
        <taxon>Ascomycota</taxon>
        <taxon>Pezizomycotina</taxon>
        <taxon>Sordariomycetes</taxon>
        <taxon>Hypocreomycetidae</taxon>
        <taxon>Hypocreales</taxon>
        <taxon>Nectriaceae</taxon>
        <taxon>Fusarium</taxon>
    </lineage>
</organism>
<accession>A0A395SWR5</accession>
<keyword evidence="4" id="KW-1185">Reference proteome</keyword>
<reference evidence="3 4" key="1">
    <citation type="journal article" date="2018" name="PLoS Pathog.">
        <title>Evolution of structural diversity of trichothecenes, a family of toxins produced by plant pathogenic and entomopathogenic fungi.</title>
        <authorList>
            <person name="Proctor R.H."/>
            <person name="McCormick S.P."/>
            <person name="Kim H.S."/>
            <person name="Cardoza R.E."/>
            <person name="Stanley A.M."/>
            <person name="Lindo L."/>
            <person name="Kelly A."/>
            <person name="Brown D.W."/>
            <person name="Lee T."/>
            <person name="Vaughan M.M."/>
            <person name="Alexander N.J."/>
            <person name="Busman M."/>
            <person name="Gutierrez S."/>
        </authorList>
    </citation>
    <scope>NUCLEOTIDE SEQUENCE [LARGE SCALE GENOMIC DNA]</scope>
    <source>
        <strain evidence="3 4">NRRL 3299</strain>
    </source>
</reference>
<evidence type="ECO:0000313" key="4">
    <source>
        <dbReference type="Proteomes" id="UP000266152"/>
    </source>
</evidence>
<gene>
    <name evidence="3" type="ORF">FSPOR_177</name>
</gene>
<feature type="compositionally biased region" description="Polar residues" evidence="1">
    <location>
        <begin position="170"/>
        <end position="198"/>
    </location>
</feature>
<dbReference type="Proteomes" id="UP000266152">
    <property type="component" value="Unassembled WGS sequence"/>
</dbReference>
<feature type="compositionally biased region" description="Basic and acidic residues" evidence="1">
    <location>
        <begin position="131"/>
        <end position="143"/>
    </location>
</feature>
<evidence type="ECO:0000256" key="1">
    <source>
        <dbReference type="SAM" id="MobiDB-lite"/>
    </source>
</evidence>
<keyword evidence="2" id="KW-0472">Membrane</keyword>
<evidence type="ECO:0000256" key="2">
    <source>
        <dbReference type="SAM" id="Phobius"/>
    </source>
</evidence>
<keyword evidence="2" id="KW-0812">Transmembrane</keyword>
<evidence type="ECO:0000313" key="3">
    <source>
        <dbReference type="EMBL" id="RGP76502.1"/>
    </source>
</evidence>
<feature type="compositionally biased region" description="Low complexity" evidence="1">
    <location>
        <begin position="90"/>
        <end position="101"/>
    </location>
</feature>
<keyword evidence="2" id="KW-1133">Transmembrane helix</keyword>
<comment type="caution">
    <text evidence="3">The sequence shown here is derived from an EMBL/GenBank/DDBJ whole genome shotgun (WGS) entry which is preliminary data.</text>
</comment>